<dbReference type="InterPro" id="IPR050951">
    <property type="entry name" value="Retrovirus_Pol_polyprotein"/>
</dbReference>
<name>A0AAV7TAA5_PLEWA</name>
<proteinExistence type="predicted"/>
<comment type="caution">
    <text evidence="3">The sequence shown here is derived from an EMBL/GenBank/DDBJ whole genome shotgun (WGS) entry which is preliminary data.</text>
</comment>
<protein>
    <recommendedName>
        <fullName evidence="2">Tf2-1-like SH3-like domain-containing protein</fullName>
    </recommendedName>
</protein>
<dbReference type="EMBL" id="JANPWB010000007">
    <property type="protein sequence ID" value="KAJ1173493.1"/>
    <property type="molecule type" value="Genomic_DNA"/>
</dbReference>
<dbReference type="PANTHER" id="PTHR37984">
    <property type="entry name" value="PROTEIN CBG26694"/>
    <property type="match status" value="1"/>
</dbReference>
<dbReference type="Proteomes" id="UP001066276">
    <property type="component" value="Chromosome 4_1"/>
</dbReference>
<evidence type="ECO:0000313" key="4">
    <source>
        <dbReference type="Proteomes" id="UP001066276"/>
    </source>
</evidence>
<evidence type="ECO:0000256" key="1">
    <source>
        <dbReference type="SAM" id="MobiDB-lite"/>
    </source>
</evidence>
<dbReference type="Pfam" id="PF24626">
    <property type="entry name" value="SH3_Tf2-1"/>
    <property type="match status" value="1"/>
</dbReference>
<organism evidence="3 4">
    <name type="scientific">Pleurodeles waltl</name>
    <name type="common">Iberian ribbed newt</name>
    <dbReference type="NCBI Taxonomy" id="8319"/>
    <lineage>
        <taxon>Eukaryota</taxon>
        <taxon>Metazoa</taxon>
        <taxon>Chordata</taxon>
        <taxon>Craniata</taxon>
        <taxon>Vertebrata</taxon>
        <taxon>Euteleostomi</taxon>
        <taxon>Amphibia</taxon>
        <taxon>Batrachia</taxon>
        <taxon>Caudata</taxon>
        <taxon>Salamandroidea</taxon>
        <taxon>Salamandridae</taxon>
        <taxon>Pleurodelinae</taxon>
        <taxon>Pleurodeles</taxon>
    </lineage>
</organism>
<sequence length="257" mass="29605">MDEGTTPMIRCMSWFPNLPHEANACEPPTLTELGGIGARELGGTDDWRNRRDQNRSSRSVAERSAARIGINENSENGRRPGKLNGKATTLQEKRGLSRKSIAEDGKDWGKKLHLEVYAIRTHTQSSLGHSPYELLFGRTPRTLLDMLVEQWEETDEETKDLLMYTKELRENLQSVWDRAHDNLREAQEKQKKHHYTRSVLRTLSVRDKALILLPSSENKLLARWQGPYEVIERINPTTYRLALPIDRIKTKFIISTC</sequence>
<evidence type="ECO:0000259" key="2">
    <source>
        <dbReference type="Pfam" id="PF24626"/>
    </source>
</evidence>
<feature type="domain" description="Tf2-1-like SH3-like" evidence="2">
    <location>
        <begin position="213"/>
        <end position="245"/>
    </location>
</feature>
<reference evidence="3" key="1">
    <citation type="journal article" date="2022" name="bioRxiv">
        <title>Sequencing and chromosome-scale assembly of the giantPleurodeles waltlgenome.</title>
        <authorList>
            <person name="Brown T."/>
            <person name="Elewa A."/>
            <person name="Iarovenko S."/>
            <person name="Subramanian E."/>
            <person name="Araus A.J."/>
            <person name="Petzold A."/>
            <person name="Susuki M."/>
            <person name="Suzuki K.-i.T."/>
            <person name="Hayashi T."/>
            <person name="Toyoda A."/>
            <person name="Oliveira C."/>
            <person name="Osipova E."/>
            <person name="Leigh N.D."/>
            <person name="Simon A."/>
            <person name="Yun M.H."/>
        </authorList>
    </citation>
    <scope>NUCLEOTIDE SEQUENCE</scope>
    <source>
        <strain evidence="3">20211129_DDA</strain>
        <tissue evidence="3">Liver</tissue>
    </source>
</reference>
<accession>A0AAV7TAA5</accession>
<feature type="region of interest" description="Disordered" evidence="1">
    <location>
        <begin position="35"/>
        <end position="64"/>
    </location>
</feature>
<dbReference type="InterPro" id="IPR036397">
    <property type="entry name" value="RNaseH_sf"/>
</dbReference>
<feature type="compositionally biased region" description="Basic and acidic residues" evidence="1">
    <location>
        <begin position="45"/>
        <end position="64"/>
    </location>
</feature>
<dbReference type="InterPro" id="IPR056924">
    <property type="entry name" value="SH3_Tf2-1"/>
</dbReference>
<gene>
    <name evidence="3" type="ORF">NDU88_005325</name>
</gene>
<evidence type="ECO:0000313" key="3">
    <source>
        <dbReference type="EMBL" id="KAJ1173493.1"/>
    </source>
</evidence>
<dbReference type="Gene3D" id="3.30.420.10">
    <property type="entry name" value="Ribonuclease H-like superfamily/Ribonuclease H"/>
    <property type="match status" value="1"/>
</dbReference>
<dbReference type="GO" id="GO:0003676">
    <property type="term" value="F:nucleic acid binding"/>
    <property type="evidence" value="ECO:0007669"/>
    <property type="project" value="InterPro"/>
</dbReference>
<keyword evidence="4" id="KW-1185">Reference proteome</keyword>
<dbReference type="PANTHER" id="PTHR37984:SF5">
    <property type="entry name" value="PROTEIN NYNRIN-LIKE"/>
    <property type="match status" value="1"/>
</dbReference>
<dbReference type="AlphaFoldDB" id="A0AAV7TAA5"/>